<dbReference type="EMBL" id="SJOA01000031">
    <property type="protein sequence ID" value="TCB54789.1"/>
    <property type="molecule type" value="Genomic_DNA"/>
</dbReference>
<dbReference type="InterPro" id="IPR008775">
    <property type="entry name" value="Phytyl_CoA_dOase-like"/>
</dbReference>
<reference evidence="6 7" key="1">
    <citation type="submission" date="2019-02" db="EMBL/GenBank/DDBJ databases">
        <title>High diversity of culturable Acinetobacter species in natural soil and water ecosystems.</title>
        <authorList>
            <person name="Radolfova-Krizova L."/>
            <person name="Nemec A."/>
        </authorList>
    </citation>
    <scope>NUCLEOTIDE SEQUENCE [LARGE SCALE GENOMIC DNA]</scope>
    <source>
        <strain evidence="6 7">ANC 4281</strain>
    </source>
</reference>
<dbReference type="SUPFAM" id="SSF51197">
    <property type="entry name" value="Clavaminate synthase-like"/>
    <property type="match status" value="1"/>
</dbReference>
<keyword evidence="4" id="KW-0560">Oxidoreductase</keyword>
<comment type="caution">
    <text evidence="6">The sequence shown here is derived from an EMBL/GenBank/DDBJ whole genome shotgun (WGS) entry which is preliminary data.</text>
</comment>
<comment type="subunit">
    <text evidence="1">Homodimer.</text>
</comment>
<gene>
    <name evidence="6" type="ORF">E0H85_15745</name>
</gene>
<protein>
    <submittedName>
        <fullName evidence="6">Phytanoyl-CoA dioxygenase family protein</fullName>
    </submittedName>
</protein>
<keyword evidence="2" id="KW-0479">Metal-binding</keyword>
<dbReference type="Proteomes" id="UP000291380">
    <property type="component" value="Unassembled WGS sequence"/>
</dbReference>
<keyword evidence="3 6" id="KW-0223">Dioxygenase</keyword>
<evidence type="ECO:0000313" key="6">
    <source>
        <dbReference type="EMBL" id="TCB54789.1"/>
    </source>
</evidence>
<dbReference type="AlphaFoldDB" id="A0A4V2LP29"/>
<dbReference type="OrthoDB" id="9796766at2"/>
<evidence type="ECO:0000256" key="3">
    <source>
        <dbReference type="ARBA" id="ARBA00022964"/>
    </source>
</evidence>
<dbReference type="RefSeq" id="WP_131272151.1">
    <property type="nucleotide sequence ID" value="NZ_SJOA01000031.1"/>
</dbReference>
<sequence>MAKELVTLPATASVEDVVAIMQRDGGVIVEDMISTDVLKKFWDDLSPYLDQTPYGVEGFAGPKTKRCCALMAKSMQSQHFITQQHFLGAARDYLEEDYEFLLSDKTIKTTNTTQLSVSQAIQIWPGQKAQVLHRDDHLHHRKHPGPESQIQVLYAGTDFTEENGATLVIPGSHLWDDQRIPKKEEAIPAVMKKGSGLIYCGSLYHAGGENRSNEARTAIAFSICRGYLRQEENQYLVVPREIVLKYPKEVQDLLGYKVCEPFCGWVEMSDPSIVLQQADITTASAKNLF</sequence>
<evidence type="ECO:0000256" key="1">
    <source>
        <dbReference type="ARBA" id="ARBA00011738"/>
    </source>
</evidence>
<evidence type="ECO:0000256" key="2">
    <source>
        <dbReference type="ARBA" id="ARBA00022723"/>
    </source>
</evidence>
<name>A0A4V2LP29_9GAMM</name>
<dbReference type="Gene3D" id="2.60.120.620">
    <property type="entry name" value="q2cbj1_9rhob like domain"/>
    <property type="match status" value="1"/>
</dbReference>
<organism evidence="6 7">
    <name type="scientific">Acinetobacter terrae</name>
    <dbReference type="NCBI Taxonomy" id="2731247"/>
    <lineage>
        <taxon>Bacteria</taxon>
        <taxon>Pseudomonadati</taxon>
        <taxon>Pseudomonadota</taxon>
        <taxon>Gammaproteobacteria</taxon>
        <taxon>Moraxellales</taxon>
        <taxon>Moraxellaceae</taxon>
        <taxon>Acinetobacter</taxon>
        <taxon>Acinetobacter Taxon 24</taxon>
    </lineage>
</organism>
<evidence type="ECO:0000256" key="4">
    <source>
        <dbReference type="ARBA" id="ARBA00023002"/>
    </source>
</evidence>
<proteinExistence type="predicted"/>
<evidence type="ECO:0000256" key="5">
    <source>
        <dbReference type="ARBA" id="ARBA00023004"/>
    </source>
</evidence>
<evidence type="ECO:0000313" key="7">
    <source>
        <dbReference type="Proteomes" id="UP000291380"/>
    </source>
</evidence>
<keyword evidence="5" id="KW-0408">Iron</keyword>
<dbReference type="Pfam" id="PF05721">
    <property type="entry name" value="PhyH"/>
    <property type="match status" value="1"/>
</dbReference>
<dbReference type="PANTHER" id="PTHR20883:SF45">
    <property type="entry name" value="PHYTANOYL-COA DIOXYGENASE FAMILY PROTEIN"/>
    <property type="match status" value="1"/>
</dbReference>
<dbReference type="PANTHER" id="PTHR20883">
    <property type="entry name" value="PHYTANOYL-COA DIOXYGENASE DOMAIN CONTAINING 1"/>
    <property type="match status" value="1"/>
</dbReference>
<accession>A0A4V2LP29</accession>
<dbReference type="GO" id="GO:0016706">
    <property type="term" value="F:2-oxoglutarate-dependent dioxygenase activity"/>
    <property type="evidence" value="ECO:0007669"/>
    <property type="project" value="UniProtKB-ARBA"/>
</dbReference>
<dbReference type="GO" id="GO:0005506">
    <property type="term" value="F:iron ion binding"/>
    <property type="evidence" value="ECO:0007669"/>
    <property type="project" value="UniProtKB-ARBA"/>
</dbReference>